<evidence type="ECO:0000313" key="3">
    <source>
        <dbReference type="Proteomes" id="UP000318878"/>
    </source>
</evidence>
<reference evidence="2 3" key="1">
    <citation type="submission" date="2019-02" db="EMBL/GenBank/DDBJ databases">
        <title>Deep-cultivation of Planctomycetes and their phenomic and genomic characterization uncovers novel biology.</title>
        <authorList>
            <person name="Wiegand S."/>
            <person name="Jogler M."/>
            <person name="Boedeker C."/>
            <person name="Pinto D."/>
            <person name="Vollmers J."/>
            <person name="Rivas-Marin E."/>
            <person name="Kohn T."/>
            <person name="Peeters S.H."/>
            <person name="Heuer A."/>
            <person name="Rast P."/>
            <person name="Oberbeckmann S."/>
            <person name="Bunk B."/>
            <person name="Jeske O."/>
            <person name="Meyerdierks A."/>
            <person name="Storesund J.E."/>
            <person name="Kallscheuer N."/>
            <person name="Luecker S."/>
            <person name="Lage O.M."/>
            <person name="Pohl T."/>
            <person name="Merkel B.J."/>
            <person name="Hornburger P."/>
            <person name="Mueller R.-W."/>
            <person name="Bruemmer F."/>
            <person name="Labrenz M."/>
            <person name="Spormann A.M."/>
            <person name="Op Den Camp H."/>
            <person name="Overmann J."/>
            <person name="Amann R."/>
            <person name="Jetten M.S.M."/>
            <person name="Mascher T."/>
            <person name="Medema M.H."/>
            <person name="Devos D.P."/>
            <person name="Kaster A.-K."/>
            <person name="Ovreas L."/>
            <person name="Rohde M."/>
            <person name="Galperin M.Y."/>
            <person name="Jogler C."/>
        </authorList>
    </citation>
    <scope>NUCLEOTIDE SEQUENCE [LARGE SCALE GENOMIC DNA]</scope>
    <source>
        <strain evidence="2 3">Enr8</strain>
    </source>
</reference>
<feature type="compositionally biased region" description="Gly residues" evidence="1">
    <location>
        <begin position="27"/>
        <end position="53"/>
    </location>
</feature>
<evidence type="ECO:0000256" key="1">
    <source>
        <dbReference type="SAM" id="MobiDB-lite"/>
    </source>
</evidence>
<feature type="compositionally biased region" description="Low complexity" evidence="1">
    <location>
        <begin position="54"/>
        <end position="91"/>
    </location>
</feature>
<protein>
    <submittedName>
        <fullName evidence="2">Uncharacterized protein</fullName>
    </submittedName>
</protein>
<dbReference type="Proteomes" id="UP000318878">
    <property type="component" value="Unassembled WGS sequence"/>
</dbReference>
<dbReference type="AlphaFoldDB" id="A0A5C5UVN2"/>
<proteinExistence type="predicted"/>
<evidence type="ECO:0000313" key="2">
    <source>
        <dbReference type="EMBL" id="TWT29899.1"/>
    </source>
</evidence>
<accession>A0A5C5UVN2</accession>
<gene>
    <name evidence="2" type="ORF">Enr8_45550</name>
</gene>
<feature type="region of interest" description="Disordered" evidence="1">
    <location>
        <begin position="26"/>
        <end position="246"/>
    </location>
</feature>
<keyword evidence="3" id="KW-1185">Reference proteome</keyword>
<name>A0A5C5UVN2_9BACT</name>
<feature type="compositionally biased region" description="Polar residues" evidence="1">
    <location>
        <begin position="98"/>
        <end position="113"/>
    </location>
</feature>
<dbReference type="EMBL" id="SJPF01000006">
    <property type="protein sequence ID" value="TWT29899.1"/>
    <property type="molecule type" value="Genomic_DNA"/>
</dbReference>
<comment type="caution">
    <text evidence="2">The sequence shown here is derived from an EMBL/GenBank/DDBJ whole genome shotgun (WGS) entry which is preliminary data.</text>
</comment>
<sequence length="505" mass="55050">MTFKYAIGVAVVLAASLSVTDIWARGGRSGGGGGGGRVGGGGGISRPSGGGGISRPSPASRTPSMSRPSASRPSVSRPNISAPSASRPSVSRPDHSNRPSINRPSTGGNTPNLSRPDLSNRPNINRPTTGDRPNLTKPDLSNRPNLNRPTTGDRPNLTKPDFANRPDLNRPGSGNRPDLSNRPNFSSRPSGDDLKNFLDLPGGGTRPGTGDRPDFANRPNLGDKTNIGDRVNIGGGDKTNIGGDRINIGGGDRTNINIGGGNKVNIGNRENNINSIRDHWSNYDNRHFGNRPFGNDWWGNPHYRNNPSWRWQAGWNRYPGNWCWRPAAWASFGTWFVWNWSQPVVYDYGTNVVYRDNYVYVNDQQTVTYEQYYQQADTIAASIPAEADPAEIEWMPLGVFAIAEENAVDTGMLIQLAVSKDGIIAGTFYNDATDDGRPLQGMVDKDSQRAAWKFADGKNPDIVMETAIYNLTQDESTALVHFGEDRTESWLMVRLPEPESDATTK</sequence>
<organism evidence="2 3">
    <name type="scientific">Blastopirellula retiformator</name>
    <dbReference type="NCBI Taxonomy" id="2527970"/>
    <lineage>
        <taxon>Bacteria</taxon>
        <taxon>Pseudomonadati</taxon>
        <taxon>Planctomycetota</taxon>
        <taxon>Planctomycetia</taxon>
        <taxon>Pirellulales</taxon>
        <taxon>Pirellulaceae</taxon>
        <taxon>Blastopirellula</taxon>
    </lineage>
</organism>
<dbReference type="RefSeq" id="WP_146436016.1">
    <property type="nucleotide sequence ID" value="NZ_SJPF01000006.1"/>
</dbReference>
<dbReference type="OrthoDB" id="282085at2"/>